<evidence type="ECO:0000313" key="3">
    <source>
        <dbReference type="WBParaSite" id="ACAC_0000740801-mRNA-1"/>
    </source>
</evidence>
<dbReference type="GO" id="GO:0045259">
    <property type="term" value="C:proton-transporting ATP synthase complex"/>
    <property type="evidence" value="ECO:0007669"/>
    <property type="project" value="InterPro"/>
</dbReference>
<comment type="similarity">
    <text evidence="1">Belongs to the eukaryotic ATPase epsilon family.</text>
</comment>
<dbReference type="STRING" id="6313.A0A0K0DAR2"/>
<dbReference type="AlphaFoldDB" id="A0A0K0DAR2"/>
<dbReference type="WBParaSite" id="ACAC_0000740801-mRNA-1">
    <property type="protein sequence ID" value="ACAC_0000740801-mRNA-1"/>
    <property type="gene ID" value="ACAC_0000740801"/>
</dbReference>
<dbReference type="CDD" id="cd12153">
    <property type="entry name" value="F1-ATPase_epsilon"/>
    <property type="match status" value="1"/>
</dbReference>
<dbReference type="Proteomes" id="UP000035642">
    <property type="component" value="Unassembled WGS sequence"/>
</dbReference>
<evidence type="ECO:0000256" key="1">
    <source>
        <dbReference type="ARBA" id="ARBA00009502"/>
    </source>
</evidence>
<accession>A0A0K0DAR2</accession>
<protein>
    <submittedName>
        <fullName evidence="3">ATP synthase subunit epsilon, mitochondrial</fullName>
    </submittedName>
</protein>
<dbReference type="GO" id="GO:0005743">
    <property type="term" value="C:mitochondrial inner membrane"/>
    <property type="evidence" value="ECO:0007669"/>
    <property type="project" value="InterPro"/>
</dbReference>
<keyword evidence="2" id="KW-1185">Reference proteome</keyword>
<dbReference type="GO" id="GO:0046933">
    <property type="term" value="F:proton-transporting ATP synthase activity, rotational mechanism"/>
    <property type="evidence" value="ECO:0007669"/>
    <property type="project" value="InterPro"/>
</dbReference>
<sequence>MVAWRAAGINYVRFSQIAAEVTRQCSKSTAKTTAKKPATLGSLKVRPWVSCKFL</sequence>
<evidence type="ECO:0000313" key="2">
    <source>
        <dbReference type="Proteomes" id="UP000035642"/>
    </source>
</evidence>
<proteinExistence type="inferred from homology"/>
<reference evidence="3" key="2">
    <citation type="submission" date="2017-02" db="UniProtKB">
        <authorList>
            <consortium name="WormBaseParasite"/>
        </authorList>
    </citation>
    <scope>IDENTIFICATION</scope>
</reference>
<dbReference type="Pfam" id="PF04627">
    <property type="entry name" value="ATP-synt_Eps"/>
    <property type="match status" value="1"/>
</dbReference>
<name>A0A0K0DAR2_ANGCA</name>
<dbReference type="InterPro" id="IPR036742">
    <property type="entry name" value="ATP_synth_F1_esu_sf_mt"/>
</dbReference>
<dbReference type="Gene3D" id="1.10.1620.20">
    <property type="entry name" value="ATP synthase, F1 complex, epsilon subunit superfamily, mitochondrial"/>
    <property type="match status" value="1"/>
</dbReference>
<dbReference type="InterPro" id="IPR006721">
    <property type="entry name" value="ATP_synth_F1_esu_mt"/>
</dbReference>
<dbReference type="SUPFAM" id="SSF48690">
    <property type="entry name" value="Epsilon subunit of mitochondrial F1F0-ATP synthase"/>
    <property type="match status" value="1"/>
</dbReference>
<organism evidence="2 3">
    <name type="scientific">Angiostrongylus cantonensis</name>
    <name type="common">Rat lungworm</name>
    <dbReference type="NCBI Taxonomy" id="6313"/>
    <lineage>
        <taxon>Eukaryota</taxon>
        <taxon>Metazoa</taxon>
        <taxon>Ecdysozoa</taxon>
        <taxon>Nematoda</taxon>
        <taxon>Chromadorea</taxon>
        <taxon>Rhabditida</taxon>
        <taxon>Rhabditina</taxon>
        <taxon>Rhabditomorpha</taxon>
        <taxon>Strongyloidea</taxon>
        <taxon>Metastrongylidae</taxon>
        <taxon>Angiostrongylus</taxon>
    </lineage>
</organism>
<reference evidence="2" key="1">
    <citation type="submission" date="2012-09" db="EMBL/GenBank/DDBJ databases">
        <authorList>
            <person name="Martin A.A."/>
        </authorList>
    </citation>
    <scope>NUCLEOTIDE SEQUENCE</scope>
</reference>